<dbReference type="PANTHER" id="PTHR16267:SF12">
    <property type="entry name" value="PHOSPHOINOSITIDE 3-KINASE ADAPTER PROTEIN 1"/>
    <property type="match status" value="1"/>
</dbReference>
<dbReference type="OrthoDB" id="8192811at2759"/>
<dbReference type="Ensembl" id="ENSCSET00000012721.1">
    <property type="protein sequence ID" value="ENSCSEP00000012569.1"/>
    <property type="gene ID" value="ENSCSEG00000008129.1"/>
</dbReference>
<dbReference type="Gene3D" id="3.40.50.10140">
    <property type="entry name" value="Toll/interleukin-1 receptor homology (TIR) domain"/>
    <property type="match status" value="1"/>
</dbReference>
<evidence type="ECO:0000313" key="5">
    <source>
        <dbReference type="Proteomes" id="UP000265120"/>
    </source>
</evidence>
<dbReference type="STRING" id="244447.ENSCSEP00000012569"/>
<evidence type="ECO:0000313" key="4">
    <source>
        <dbReference type="Ensembl" id="ENSCSEP00000012569.1"/>
    </source>
</evidence>
<dbReference type="GO" id="GO:0005102">
    <property type="term" value="F:signaling receptor binding"/>
    <property type="evidence" value="ECO:0007669"/>
    <property type="project" value="TreeGrafter"/>
</dbReference>
<dbReference type="GeneTree" id="ENSGT00390000008787"/>
<dbReference type="AlphaFoldDB" id="A0A3P8VEA3"/>
<dbReference type="InterPro" id="IPR052446">
    <property type="entry name" value="B-cell_PI3K-Signaling_Adptrs"/>
</dbReference>
<feature type="region of interest" description="Disordered" evidence="2">
    <location>
        <begin position="511"/>
        <end position="539"/>
    </location>
</feature>
<accession>A0A3P8VEA3</accession>
<dbReference type="RefSeq" id="XP_016893052.1">
    <property type="nucleotide sequence ID" value="XM_017037563.2"/>
</dbReference>
<reference evidence="4" key="3">
    <citation type="submission" date="2025-09" db="UniProtKB">
        <authorList>
            <consortium name="Ensembl"/>
        </authorList>
    </citation>
    <scope>IDENTIFICATION</scope>
</reference>
<dbReference type="CTD" id="118788"/>
<dbReference type="Pfam" id="PF18567">
    <property type="entry name" value="TIR_3"/>
    <property type="match status" value="1"/>
</dbReference>
<feature type="domain" description="DBB" evidence="3">
    <location>
        <begin position="221"/>
        <end position="357"/>
    </location>
</feature>
<dbReference type="InterPro" id="IPR017893">
    <property type="entry name" value="DBB_domain"/>
</dbReference>
<feature type="compositionally biased region" description="Basic and acidic residues" evidence="2">
    <location>
        <begin position="511"/>
        <end position="534"/>
    </location>
</feature>
<dbReference type="FunCoup" id="A0A3P8VEA3">
    <property type="interactions" value="614"/>
</dbReference>
<feature type="compositionally biased region" description="Low complexity" evidence="2">
    <location>
        <begin position="735"/>
        <end position="754"/>
    </location>
</feature>
<dbReference type="Proteomes" id="UP000265120">
    <property type="component" value="Chromosome 12"/>
</dbReference>
<dbReference type="Pfam" id="PF14545">
    <property type="entry name" value="DBB"/>
    <property type="match status" value="1"/>
</dbReference>
<sequence length="842" mass="95476">MEEFAESDTNPSAHELVILHTSEAQEWATYLQHTLKSSKKFRKFSILPFAVDSTDQLHGYSFEHFQSCKCIVLLLSGAFLDFLYQSELQGALQGLLYPPHRVVVLLCGVTENDISTVGFQDWQSWRKVFAEDEPAVYVSTILDSIADGKQVEAKHKENINAPQQHTAEPAASERVHTDVTDSVVSVVQHQTAVSQEEPEDQVNPQTEELRSASSQLSCLTVQPNRVLCGDTETLYIILTEKLDDQSTPELEFSSESGETTRVPAAVENQYTLSVAAPDMPEGEVSLTMHTDHVCVHLGSVTYYTRMSEVSRCLGCASDPVDFLCQAFNFTNNATELVDDMLTDSLNSRMPPNSFQVFGNRQIEKDNMAAYQRDLELPTLLHFAARYGLKKMMTTLLQCPGAMQAYSVMNKHGDYPNTLAEKSGFPNLRDFMDKFVETADMMQQSMNTETDVEVYEPMSAPSQDVMITEDIYESMLELNPEYADDLYEVMNAVDENPEEALLRTFFQSKLEHNDIEDQCEPPRNEEEEKGEQQEKEQDDPYNFFPEDIYDSVDQSITYNQVVQNRPPAPIPRPQSECERSETYISRVFSPQRDSMEIKNIAVRPFSLAPTSTYDPYSGMKTPGQRQLISLQERVKVGEITVNEAVQEFKAWSLDHERRAQSIRYQQENLKRLRDSITRRHKERDKTGKEFDLEISAPIQRNSFWGMNTTTECAVYDPSPRQVAPPPPATNTIQRGSWKTGSTSSTSSTESNRLSTHSTISYSSGTEPDIEDTQENPAPPQLQRRRRTEVPPAMPPPRIPPRVPERAPDILVNERYVSYPTRALPHVPSNRQSQTAPPLPRRPR</sequence>
<evidence type="ECO:0000259" key="3">
    <source>
        <dbReference type="PROSITE" id="PS51376"/>
    </source>
</evidence>
<dbReference type="GeneID" id="103387466"/>
<reference evidence="4 5" key="1">
    <citation type="journal article" date="2014" name="Nat. Genet.">
        <title>Whole-genome sequence of a flatfish provides insights into ZW sex chromosome evolution and adaptation to a benthic lifestyle.</title>
        <authorList>
            <person name="Chen S."/>
            <person name="Zhang G."/>
            <person name="Shao C."/>
            <person name="Huang Q."/>
            <person name="Liu G."/>
            <person name="Zhang P."/>
            <person name="Song W."/>
            <person name="An N."/>
            <person name="Chalopin D."/>
            <person name="Volff J.N."/>
            <person name="Hong Y."/>
            <person name="Li Q."/>
            <person name="Sha Z."/>
            <person name="Zhou H."/>
            <person name="Xie M."/>
            <person name="Yu Q."/>
            <person name="Liu Y."/>
            <person name="Xiang H."/>
            <person name="Wang N."/>
            <person name="Wu K."/>
            <person name="Yang C."/>
            <person name="Zhou Q."/>
            <person name="Liao X."/>
            <person name="Yang L."/>
            <person name="Hu Q."/>
            <person name="Zhang J."/>
            <person name="Meng L."/>
            <person name="Jin L."/>
            <person name="Tian Y."/>
            <person name="Lian J."/>
            <person name="Yang J."/>
            <person name="Miao G."/>
            <person name="Liu S."/>
            <person name="Liang Z."/>
            <person name="Yan F."/>
            <person name="Li Y."/>
            <person name="Sun B."/>
            <person name="Zhang H."/>
            <person name="Zhang J."/>
            <person name="Zhu Y."/>
            <person name="Du M."/>
            <person name="Zhao Y."/>
            <person name="Schartl M."/>
            <person name="Tang Q."/>
            <person name="Wang J."/>
        </authorList>
    </citation>
    <scope>NUCLEOTIDE SEQUENCE</scope>
</reference>
<dbReference type="GO" id="GO:0005829">
    <property type="term" value="C:cytosol"/>
    <property type="evidence" value="ECO:0007669"/>
    <property type="project" value="TreeGrafter"/>
</dbReference>
<feature type="region of interest" description="Disordered" evidence="2">
    <location>
        <begin position="818"/>
        <end position="842"/>
    </location>
</feature>
<dbReference type="InterPro" id="IPR035897">
    <property type="entry name" value="Toll_tir_struct_dom_sf"/>
</dbReference>
<proteinExistence type="predicted"/>
<dbReference type="SMART" id="SM01282">
    <property type="entry name" value="DBB"/>
    <property type="match status" value="1"/>
</dbReference>
<feature type="compositionally biased region" description="Pro residues" evidence="2">
    <location>
        <begin position="790"/>
        <end position="800"/>
    </location>
</feature>
<keyword evidence="1" id="KW-0597">Phosphoprotein</keyword>
<dbReference type="PANTHER" id="PTHR16267">
    <property type="entry name" value="BANK1/PIK3AP1 FAMILY MEMBER"/>
    <property type="match status" value="1"/>
</dbReference>
<protein>
    <submittedName>
        <fullName evidence="4">Phosphoinositide-3-kinase adaptor protein 1</fullName>
    </submittedName>
</protein>
<dbReference type="InParanoid" id="A0A3P8VEA3"/>
<feature type="region of interest" description="Disordered" evidence="2">
    <location>
        <begin position="190"/>
        <end position="213"/>
    </location>
</feature>
<evidence type="ECO:0000256" key="2">
    <source>
        <dbReference type="SAM" id="MobiDB-lite"/>
    </source>
</evidence>
<dbReference type="OMA" id="YYTSMGE"/>
<keyword evidence="5" id="KW-1185">Reference proteome</keyword>
<feature type="compositionally biased region" description="Polar residues" evidence="2">
    <location>
        <begin position="755"/>
        <end position="764"/>
    </location>
</feature>
<evidence type="ECO:0000256" key="1">
    <source>
        <dbReference type="ARBA" id="ARBA00022553"/>
    </source>
</evidence>
<dbReference type="PROSITE" id="PS51376">
    <property type="entry name" value="DBB"/>
    <property type="match status" value="1"/>
</dbReference>
<feature type="region of interest" description="Disordered" evidence="2">
    <location>
        <begin position="714"/>
        <end position="806"/>
    </location>
</feature>
<organism evidence="4 5">
    <name type="scientific">Cynoglossus semilaevis</name>
    <name type="common">Tongue sole</name>
    <dbReference type="NCBI Taxonomy" id="244447"/>
    <lineage>
        <taxon>Eukaryota</taxon>
        <taxon>Metazoa</taxon>
        <taxon>Chordata</taxon>
        <taxon>Craniata</taxon>
        <taxon>Vertebrata</taxon>
        <taxon>Euteleostomi</taxon>
        <taxon>Actinopterygii</taxon>
        <taxon>Neopterygii</taxon>
        <taxon>Teleostei</taxon>
        <taxon>Neoteleostei</taxon>
        <taxon>Acanthomorphata</taxon>
        <taxon>Carangaria</taxon>
        <taxon>Pleuronectiformes</taxon>
        <taxon>Pleuronectoidei</taxon>
        <taxon>Cynoglossidae</taxon>
        <taxon>Cynoglossinae</taxon>
        <taxon>Cynoglossus</taxon>
    </lineage>
</organism>
<name>A0A3P8VEA3_CYNSE</name>
<dbReference type="GO" id="GO:0036312">
    <property type="term" value="F:phosphatidylinositol 3-kinase regulatory subunit binding"/>
    <property type="evidence" value="ECO:0007669"/>
    <property type="project" value="TreeGrafter"/>
</dbReference>
<reference evidence="4" key="2">
    <citation type="submission" date="2025-08" db="UniProtKB">
        <authorList>
            <consortium name="Ensembl"/>
        </authorList>
    </citation>
    <scope>IDENTIFICATION</scope>
</reference>
<feature type="compositionally biased region" description="Polar residues" evidence="2">
    <location>
        <begin position="202"/>
        <end position="213"/>
    </location>
</feature>
<dbReference type="InterPro" id="IPR041340">
    <property type="entry name" value="PIK3AP1_TIR"/>
</dbReference>